<dbReference type="AlphaFoldDB" id="A0A9D1V0A5"/>
<dbReference type="EMBL" id="DXFT01000115">
    <property type="protein sequence ID" value="HIX03664.1"/>
    <property type="molecule type" value="Genomic_DNA"/>
</dbReference>
<dbReference type="SUPFAM" id="SSF53448">
    <property type="entry name" value="Nucleotide-diphospho-sugar transferases"/>
    <property type="match status" value="1"/>
</dbReference>
<gene>
    <name evidence="1" type="ORF">H9863_06060</name>
</gene>
<dbReference type="InterPro" id="IPR029044">
    <property type="entry name" value="Nucleotide-diphossugar_trans"/>
</dbReference>
<dbReference type="Gene3D" id="3.90.550.20">
    <property type="match status" value="1"/>
</dbReference>
<comment type="caution">
    <text evidence="1">The sequence shown here is derived from an EMBL/GenBank/DDBJ whole genome shotgun (WGS) entry which is preliminary data.</text>
</comment>
<dbReference type="Pfam" id="PF05704">
    <property type="entry name" value="Caps_synth"/>
    <property type="match status" value="1"/>
</dbReference>
<reference evidence="1" key="2">
    <citation type="submission" date="2021-04" db="EMBL/GenBank/DDBJ databases">
        <authorList>
            <person name="Gilroy R."/>
        </authorList>
    </citation>
    <scope>NUCLEOTIDE SEQUENCE</scope>
    <source>
        <strain evidence="1">23274</strain>
    </source>
</reference>
<sequence length="313" mass="37390">MRSLAEYRAILKKKGFRYSLQEAWRKIQRFHYLSDPDILNSQWAYKVHKSLSKRYLHFWHDYDRVCDLYDKYPDKIWTCWLQGEEQAPPIVKKCLASIRRHSGGREVIVITEKNMWQYVSFPNFILRKKREGIISNTHFSDILRIYLLALNGGIWMDATTYMTGDLPDYIANSPLFCYKIHPGNTGIIKMSSWFIVAKRNHELIVRTQQMLEDYWEHHNHLCHYFLFHMLFSIACDESFPRMARHWRSIPYFNTAIPHTLLSELPEPYTPERWEQIKALSPVHKLTWKISPEHLTRPGTFLQWILNDQDKGAG</sequence>
<name>A0A9D1V0A5_9BACT</name>
<dbReference type="Proteomes" id="UP000824202">
    <property type="component" value="Unassembled WGS sequence"/>
</dbReference>
<protein>
    <submittedName>
        <fullName evidence="1">Capsular polysaccharide synthesis protein</fullName>
    </submittedName>
</protein>
<accession>A0A9D1V0A5</accession>
<dbReference type="GO" id="GO:0016757">
    <property type="term" value="F:glycosyltransferase activity"/>
    <property type="evidence" value="ECO:0007669"/>
    <property type="project" value="InterPro"/>
</dbReference>
<organism evidence="1 2">
    <name type="scientific">Candidatus Odoribacter faecigallinarum</name>
    <dbReference type="NCBI Taxonomy" id="2838706"/>
    <lineage>
        <taxon>Bacteria</taxon>
        <taxon>Pseudomonadati</taxon>
        <taxon>Bacteroidota</taxon>
        <taxon>Bacteroidia</taxon>
        <taxon>Bacteroidales</taxon>
        <taxon>Odoribacteraceae</taxon>
        <taxon>Odoribacter</taxon>
    </lineage>
</organism>
<evidence type="ECO:0000313" key="1">
    <source>
        <dbReference type="EMBL" id="HIX03664.1"/>
    </source>
</evidence>
<proteinExistence type="predicted"/>
<reference evidence="1" key="1">
    <citation type="journal article" date="2021" name="PeerJ">
        <title>Extensive microbial diversity within the chicken gut microbiome revealed by metagenomics and culture.</title>
        <authorList>
            <person name="Gilroy R."/>
            <person name="Ravi A."/>
            <person name="Getino M."/>
            <person name="Pursley I."/>
            <person name="Horton D.L."/>
            <person name="Alikhan N.F."/>
            <person name="Baker D."/>
            <person name="Gharbi K."/>
            <person name="Hall N."/>
            <person name="Watson M."/>
            <person name="Adriaenssens E.M."/>
            <person name="Foster-Nyarko E."/>
            <person name="Jarju S."/>
            <person name="Secka A."/>
            <person name="Antonio M."/>
            <person name="Oren A."/>
            <person name="Chaudhuri R.R."/>
            <person name="La Ragione R."/>
            <person name="Hildebrand F."/>
            <person name="Pallen M.J."/>
        </authorList>
    </citation>
    <scope>NUCLEOTIDE SEQUENCE</scope>
    <source>
        <strain evidence="1">23274</strain>
    </source>
</reference>
<dbReference type="InterPro" id="IPR008441">
    <property type="entry name" value="AfumC-like_glycosyl_Trfase"/>
</dbReference>
<evidence type="ECO:0000313" key="2">
    <source>
        <dbReference type="Proteomes" id="UP000824202"/>
    </source>
</evidence>